<dbReference type="EMBL" id="BAAATA010000015">
    <property type="protein sequence ID" value="GAA2491784.1"/>
    <property type="molecule type" value="Genomic_DNA"/>
</dbReference>
<name>A0ABN3LWQ5_9ACTN</name>
<sequence>MTDKRAVAGLGNEWRKSSHSGGEGDCVEVALLSEASTGVRDSKDRGGPVLTFSDEAWAGFVAGVRAGEFDPR</sequence>
<dbReference type="RefSeq" id="WP_344383681.1">
    <property type="nucleotide sequence ID" value="NZ_BAAATA010000015.1"/>
</dbReference>
<feature type="region of interest" description="Disordered" evidence="1">
    <location>
        <begin position="1"/>
        <end position="22"/>
    </location>
</feature>
<reference evidence="3 4" key="1">
    <citation type="journal article" date="2019" name="Int. J. Syst. Evol. Microbiol.">
        <title>The Global Catalogue of Microorganisms (GCM) 10K type strain sequencing project: providing services to taxonomists for standard genome sequencing and annotation.</title>
        <authorList>
            <consortium name="The Broad Institute Genomics Platform"/>
            <consortium name="The Broad Institute Genome Sequencing Center for Infectious Disease"/>
            <person name="Wu L."/>
            <person name="Ma J."/>
        </authorList>
    </citation>
    <scope>NUCLEOTIDE SEQUENCE [LARGE SCALE GENOMIC DNA]</scope>
    <source>
        <strain evidence="3 4">JCM 6307</strain>
    </source>
</reference>
<dbReference type="InterPro" id="IPR007278">
    <property type="entry name" value="DUF397"/>
</dbReference>
<evidence type="ECO:0000259" key="2">
    <source>
        <dbReference type="Pfam" id="PF04149"/>
    </source>
</evidence>
<keyword evidence="4" id="KW-1185">Reference proteome</keyword>
<comment type="caution">
    <text evidence="3">The sequence shown here is derived from an EMBL/GenBank/DDBJ whole genome shotgun (WGS) entry which is preliminary data.</text>
</comment>
<proteinExistence type="predicted"/>
<evidence type="ECO:0000313" key="4">
    <source>
        <dbReference type="Proteomes" id="UP001501358"/>
    </source>
</evidence>
<dbReference type="Pfam" id="PF04149">
    <property type="entry name" value="DUF397"/>
    <property type="match status" value="1"/>
</dbReference>
<evidence type="ECO:0000256" key="1">
    <source>
        <dbReference type="SAM" id="MobiDB-lite"/>
    </source>
</evidence>
<protein>
    <submittedName>
        <fullName evidence="3">DUF397 domain-containing protein</fullName>
    </submittedName>
</protein>
<dbReference type="Proteomes" id="UP001501358">
    <property type="component" value="Unassembled WGS sequence"/>
</dbReference>
<accession>A0ABN3LWQ5</accession>
<gene>
    <name evidence="3" type="ORF">GCM10010406_29850</name>
</gene>
<evidence type="ECO:0000313" key="3">
    <source>
        <dbReference type="EMBL" id="GAA2491784.1"/>
    </source>
</evidence>
<organism evidence="3 4">
    <name type="scientific">Streptomyces thermolineatus</name>
    <dbReference type="NCBI Taxonomy" id="44033"/>
    <lineage>
        <taxon>Bacteria</taxon>
        <taxon>Bacillati</taxon>
        <taxon>Actinomycetota</taxon>
        <taxon>Actinomycetes</taxon>
        <taxon>Kitasatosporales</taxon>
        <taxon>Streptomycetaceae</taxon>
        <taxon>Streptomyces</taxon>
    </lineage>
</organism>
<feature type="domain" description="DUF397" evidence="2">
    <location>
        <begin position="13"/>
        <end position="65"/>
    </location>
</feature>